<dbReference type="Proteomes" id="UP001292094">
    <property type="component" value="Unassembled WGS sequence"/>
</dbReference>
<name>A0AAE1P5G9_9EUCA</name>
<accession>A0AAE1P5G9</accession>
<comment type="caution">
    <text evidence="3">The sequence shown here is derived from an EMBL/GenBank/DDBJ whole genome shotgun (WGS) entry which is preliminary data.</text>
</comment>
<keyword evidence="2" id="KW-0812">Transmembrane</keyword>
<evidence type="ECO:0000256" key="2">
    <source>
        <dbReference type="SAM" id="Phobius"/>
    </source>
</evidence>
<dbReference type="InterPro" id="IPR052728">
    <property type="entry name" value="O2_lipid_transport_reg"/>
</dbReference>
<gene>
    <name evidence="3" type="ORF">Pmani_026801</name>
</gene>
<feature type="region of interest" description="Disordered" evidence="1">
    <location>
        <begin position="77"/>
        <end position="107"/>
    </location>
</feature>
<evidence type="ECO:0000256" key="1">
    <source>
        <dbReference type="SAM" id="MobiDB-lite"/>
    </source>
</evidence>
<sequence length="146" mass="15755">MSRPVFAPLCRVSYCVFLASLPLQTLTSATPHKHHYHHLTAVYWVLGDLCLSTGVGLVLVLLVESPAARLLSLVSSGKLSRRSNNTLTKAPAETPTQKTPQETKRGKPLVATLSTASYFSSSSSSSSSSISSSPYISDYTTRLRNI</sequence>
<feature type="compositionally biased region" description="Polar residues" evidence="1">
    <location>
        <begin position="77"/>
        <end position="100"/>
    </location>
</feature>
<dbReference type="AlphaFoldDB" id="A0AAE1P5G9"/>
<evidence type="ECO:0000313" key="4">
    <source>
        <dbReference type="Proteomes" id="UP001292094"/>
    </source>
</evidence>
<keyword evidence="2" id="KW-0472">Membrane</keyword>
<protein>
    <submittedName>
        <fullName evidence="3">Uncharacterized protein</fullName>
    </submittedName>
</protein>
<feature type="transmembrane region" description="Helical" evidence="2">
    <location>
        <begin position="41"/>
        <end position="63"/>
    </location>
</feature>
<evidence type="ECO:0000313" key="3">
    <source>
        <dbReference type="EMBL" id="KAK4301027.1"/>
    </source>
</evidence>
<organism evidence="3 4">
    <name type="scientific">Petrolisthes manimaculis</name>
    <dbReference type="NCBI Taxonomy" id="1843537"/>
    <lineage>
        <taxon>Eukaryota</taxon>
        <taxon>Metazoa</taxon>
        <taxon>Ecdysozoa</taxon>
        <taxon>Arthropoda</taxon>
        <taxon>Crustacea</taxon>
        <taxon>Multicrustacea</taxon>
        <taxon>Malacostraca</taxon>
        <taxon>Eumalacostraca</taxon>
        <taxon>Eucarida</taxon>
        <taxon>Decapoda</taxon>
        <taxon>Pleocyemata</taxon>
        <taxon>Anomura</taxon>
        <taxon>Galatheoidea</taxon>
        <taxon>Porcellanidae</taxon>
        <taxon>Petrolisthes</taxon>
    </lineage>
</organism>
<reference evidence="3" key="1">
    <citation type="submission" date="2023-11" db="EMBL/GenBank/DDBJ databases">
        <title>Genome assemblies of two species of porcelain crab, Petrolisthes cinctipes and Petrolisthes manimaculis (Anomura: Porcellanidae).</title>
        <authorList>
            <person name="Angst P."/>
        </authorList>
    </citation>
    <scope>NUCLEOTIDE SEQUENCE</scope>
    <source>
        <strain evidence="3">PB745_02</strain>
        <tissue evidence="3">Gill</tissue>
    </source>
</reference>
<dbReference type="EMBL" id="JAWZYT010002938">
    <property type="protein sequence ID" value="KAK4301027.1"/>
    <property type="molecule type" value="Genomic_DNA"/>
</dbReference>
<dbReference type="PANTHER" id="PTHR11161">
    <property type="entry name" value="O-ACYLTRANSFERASE"/>
    <property type="match status" value="1"/>
</dbReference>
<proteinExistence type="predicted"/>
<keyword evidence="2" id="KW-1133">Transmembrane helix</keyword>
<keyword evidence="4" id="KW-1185">Reference proteome</keyword>
<dbReference type="PANTHER" id="PTHR11161:SF0">
    <property type="entry name" value="O-ACYLTRANSFERASE LIKE PROTEIN"/>
    <property type="match status" value="1"/>
</dbReference>